<gene>
    <name evidence="2" type="ORF">GGR16_005278</name>
</gene>
<organism evidence="2 3">
    <name type="scientific">Chelatococcus caeni</name>
    <dbReference type="NCBI Taxonomy" id="1348468"/>
    <lineage>
        <taxon>Bacteria</taxon>
        <taxon>Pseudomonadati</taxon>
        <taxon>Pseudomonadota</taxon>
        <taxon>Alphaproteobacteria</taxon>
        <taxon>Hyphomicrobiales</taxon>
        <taxon>Chelatococcaceae</taxon>
        <taxon>Chelatococcus</taxon>
    </lineage>
</organism>
<feature type="non-terminal residue" evidence="2">
    <location>
        <position position="1"/>
    </location>
</feature>
<comment type="caution">
    <text evidence="2">The sequence shown here is derived from an EMBL/GenBank/DDBJ whole genome shotgun (WGS) entry which is preliminary data.</text>
</comment>
<dbReference type="AlphaFoldDB" id="A0A840CD89"/>
<evidence type="ECO:0000313" key="3">
    <source>
        <dbReference type="Proteomes" id="UP000577362"/>
    </source>
</evidence>
<sequence>AGSTLAAGTYAPNFGAGLNFHNVVAGNITIGNPSNAKAGQTGLIVLQQDTTGGRTVAFGSAWRFANGNAPSINTAASRTNVIAYQVLHSGFVIGSSIAGLV</sequence>
<dbReference type="EMBL" id="JACIEN010000019">
    <property type="protein sequence ID" value="MBB4020207.1"/>
    <property type="molecule type" value="Genomic_DNA"/>
</dbReference>
<dbReference type="Proteomes" id="UP000577362">
    <property type="component" value="Unassembled WGS sequence"/>
</dbReference>
<dbReference type="Pfam" id="PF26209">
    <property type="entry name" value="Phage_phiTE_241_C"/>
    <property type="match status" value="1"/>
</dbReference>
<feature type="domain" description="Putative phage tail fibre C-terminal" evidence="1">
    <location>
        <begin position="23"/>
        <end position="82"/>
    </location>
</feature>
<protein>
    <recommendedName>
        <fullName evidence="1">Putative phage tail fibre C-terminal domain-containing protein</fullName>
    </recommendedName>
</protein>
<name>A0A840CD89_9HYPH</name>
<keyword evidence="3" id="KW-1185">Reference proteome</keyword>
<accession>A0A840CD89</accession>
<reference evidence="2 3" key="1">
    <citation type="submission" date="2020-08" db="EMBL/GenBank/DDBJ databases">
        <title>Genomic Encyclopedia of Type Strains, Phase IV (KMG-IV): sequencing the most valuable type-strain genomes for metagenomic binning, comparative biology and taxonomic classification.</title>
        <authorList>
            <person name="Goeker M."/>
        </authorList>
    </citation>
    <scope>NUCLEOTIDE SEQUENCE [LARGE SCALE GENOMIC DNA]</scope>
    <source>
        <strain evidence="2 3">DSM 103737</strain>
    </source>
</reference>
<dbReference type="RefSeq" id="WP_183319153.1">
    <property type="nucleotide sequence ID" value="NZ_JACIEN010000019.1"/>
</dbReference>
<dbReference type="InterPro" id="IPR058970">
    <property type="entry name" value="Phage_phiTE_241_C"/>
</dbReference>
<proteinExistence type="predicted"/>
<evidence type="ECO:0000259" key="1">
    <source>
        <dbReference type="Pfam" id="PF26209"/>
    </source>
</evidence>
<evidence type="ECO:0000313" key="2">
    <source>
        <dbReference type="EMBL" id="MBB4020207.1"/>
    </source>
</evidence>